<name>W0LK02_9GAMM</name>
<gene>
    <name evidence="1" type="ORF">Z042_04885</name>
</gene>
<dbReference type="EMBL" id="CP007044">
    <property type="protein sequence ID" value="AHG22662.1"/>
    <property type="molecule type" value="Genomic_DNA"/>
</dbReference>
<accession>W0LK02</accession>
<protein>
    <submittedName>
        <fullName evidence="1">Uncharacterized protein</fullName>
    </submittedName>
</protein>
<evidence type="ECO:0000313" key="2">
    <source>
        <dbReference type="Proteomes" id="UP000019030"/>
    </source>
</evidence>
<reference evidence="1 2" key="2">
    <citation type="submission" date="2015-03" db="EMBL/GenBank/DDBJ databases">
        <authorList>
            <person name="Chan K.-G."/>
        </authorList>
    </citation>
    <scope>NUCLEOTIDE SEQUENCE [LARGE SCALE GENOMIC DNA]</scope>
    <source>
        <strain evidence="1 2">RB-25</strain>
    </source>
</reference>
<organism evidence="1 2">
    <name type="scientific">Chania multitudinisentens RB-25</name>
    <dbReference type="NCBI Taxonomy" id="1441930"/>
    <lineage>
        <taxon>Bacteria</taxon>
        <taxon>Pseudomonadati</taxon>
        <taxon>Pseudomonadota</taxon>
        <taxon>Gammaproteobacteria</taxon>
        <taxon>Enterobacterales</taxon>
        <taxon>Yersiniaceae</taxon>
        <taxon>Chania</taxon>
    </lineage>
</organism>
<dbReference type="RefSeq" id="WP_024912652.1">
    <property type="nucleotide sequence ID" value="NZ_CP007044.2"/>
</dbReference>
<reference evidence="1 2" key="1">
    <citation type="submission" date="2014-01" db="EMBL/GenBank/DDBJ databases">
        <title>Isolation of Serratia multitudinisentens RB-25 from Ex-Landfill site.</title>
        <authorList>
            <person name="Robson E.H.J."/>
        </authorList>
    </citation>
    <scope>NUCLEOTIDE SEQUENCE [LARGE SCALE GENOMIC DNA]</scope>
    <source>
        <strain evidence="1 2">RB-25</strain>
    </source>
</reference>
<evidence type="ECO:0000313" key="1">
    <source>
        <dbReference type="EMBL" id="AHG22662.1"/>
    </source>
</evidence>
<keyword evidence="2" id="KW-1185">Reference proteome</keyword>
<dbReference type="HOGENOM" id="CLU_1546549_0_0_6"/>
<sequence length="173" mass="20197">MKKWYIVKSNWEKTLNNLTALGLKEYYGLGGNLWPECSLYNEIEKAREYIELDSGEFFYVVTDVFIAMKYCKELEALEEGVILLELKEGVDTYCDGYDFGSPDGGYSVIESEIITKLDTVYAKRFLNDYGLFYNLESLEAFLNTLDRNYVEDMYSYQPVSIKNITHMINNEYI</sequence>
<dbReference type="AlphaFoldDB" id="W0LK02"/>
<proteinExistence type="predicted"/>
<dbReference type="KEGG" id="sfo:Z042_04885"/>
<dbReference type="Proteomes" id="UP000019030">
    <property type="component" value="Chromosome"/>
</dbReference>